<evidence type="ECO:0000313" key="4">
    <source>
        <dbReference type="Proteomes" id="UP000245380"/>
    </source>
</evidence>
<evidence type="ECO:0000256" key="1">
    <source>
        <dbReference type="SAM" id="Coils"/>
    </source>
</evidence>
<dbReference type="RefSeq" id="WP_109431845.1">
    <property type="nucleotide sequence ID" value="NZ_MPDK01000075.1"/>
</dbReference>
<name>A0A2U3CSS0_SULT2</name>
<proteinExistence type="predicted"/>
<dbReference type="Pfam" id="PF17762">
    <property type="entry name" value="HTH_ParB"/>
    <property type="match status" value="1"/>
</dbReference>
<dbReference type="Proteomes" id="UP000245380">
    <property type="component" value="Unassembled WGS sequence"/>
</dbReference>
<dbReference type="EMBL" id="MPDK01000075">
    <property type="protein sequence ID" value="PWI52057.1"/>
    <property type="molecule type" value="Genomic_DNA"/>
</dbReference>
<dbReference type="Gene3D" id="1.10.10.2830">
    <property type="match status" value="1"/>
</dbReference>
<keyword evidence="1" id="KW-0175">Coiled coil</keyword>
<protein>
    <recommendedName>
        <fullName evidence="2">ParB/Spo0J HTH domain-containing protein</fullName>
    </recommendedName>
</protein>
<dbReference type="AlphaFoldDB" id="A0A2U3CSS0"/>
<dbReference type="InterPro" id="IPR041468">
    <property type="entry name" value="HTH_ParB/Spo0J"/>
</dbReference>
<keyword evidence="4" id="KW-1185">Reference proteome</keyword>
<evidence type="ECO:0000313" key="3">
    <source>
        <dbReference type="EMBL" id="PWI52057.1"/>
    </source>
</evidence>
<reference evidence="3 4" key="1">
    <citation type="submission" date="2016-11" db="EMBL/GenBank/DDBJ databases">
        <title>Comparative genomics of Acidibacillus ferroxidans species.</title>
        <authorList>
            <person name="Oliveira G."/>
            <person name="Nunes G."/>
            <person name="Oliveira R."/>
            <person name="Araujo F."/>
            <person name="Salim A."/>
            <person name="Scholte L."/>
            <person name="Morais D."/>
            <person name="Nancucheo I."/>
            <person name="Johnson D.B."/>
            <person name="Grail B."/>
            <person name="Bittencourt J."/>
            <person name="Valadares R."/>
        </authorList>
    </citation>
    <scope>NUCLEOTIDE SEQUENCE [LARGE SCALE GENOMIC DNA]</scope>
    <source>
        <strain evidence="3 4">Y002</strain>
    </source>
</reference>
<evidence type="ECO:0000259" key="2">
    <source>
        <dbReference type="Pfam" id="PF17762"/>
    </source>
</evidence>
<dbReference type="SUPFAM" id="SSF109709">
    <property type="entry name" value="KorB DNA-binding domain-like"/>
    <property type="match status" value="1"/>
</dbReference>
<comment type="caution">
    <text evidence="3">The sequence shown here is derived from an EMBL/GenBank/DDBJ whole genome shotgun (WGS) entry which is preliminary data.</text>
</comment>
<feature type="coiled-coil region" evidence="1">
    <location>
        <begin position="237"/>
        <end position="269"/>
    </location>
</feature>
<organism evidence="3 4">
    <name type="scientific">Sulfoacidibacillus thermotolerans</name>
    <name type="common">Acidibacillus sulfuroxidans</name>
    <dbReference type="NCBI Taxonomy" id="1765684"/>
    <lineage>
        <taxon>Bacteria</taxon>
        <taxon>Bacillati</taxon>
        <taxon>Bacillota</taxon>
        <taxon>Bacilli</taxon>
        <taxon>Bacillales</taxon>
        <taxon>Alicyclobacillaceae</taxon>
        <taxon>Sulfoacidibacillus</taxon>
    </lineage>
</organism>
<feature type="coiled-coil region" evidence="1">
    <location>
        <begin position="136"/>
        <end position="202"/>
    </location>
</feature>
<feature type="domain" description="ParB/Spo0J HTH" evidence="2">
    <location>
        <begin position="65"/>
        <end position="146"/>
    </location>
</feature>
<gene>
    <name evidence="3" type="ORF">BM613_14200</name>
</gene>
<accession>A0A2U3CSS0</accession>
<feature type="non-terminal residue" evidence="3">
    <location>
        <position position="1"/>
    </location>
</feature>
<sequence>TDVLDVDDNKAARMLISANVKTRTLSPMELAKAIRRERELIEQTYGERRGNPNLNSAHDEQNLKGLWSEQVSQEIGKSEQHIRRLDKLNELIPELQQLVDQGKLGTTVAEQLAYLTSDEQTALYQTFGKAIGKQSVAETKEVRKQIESERKAHEEAIAKVQQLQQELVRLQQEKQQNDKTEKENWLASIAKLETELAEARRELANRPQIEVVSNEIKMVLEEAREQNKSLKYQLDMRAKTEERLRKEKAQALEAKRVAEEKAIEEKLARERLQKTLASAGQSDEHFRLMKAMESKLLDLRKEAAGMMDVWDVDQISDELYSGFINLMNSVIASLQQLAQKKRRDSNNLYIFRKER</sequence>